<dbReference type="PANTHER" id="PTHR28375:SF1">
    <property type="entry name" value="PROTEIN HINDERIN"/>
    <property type="match status" value="1"/>
</dbReference>
<proteinExistence type="predicted"/>
<dbReference type="InterPro" id="IPR032736">
    <property type="entry name" value="Hinderin"/>
</dbReference>
<organism evidence="3">
    <name type="scientific">Castor canadensis</name>
    <name type="common">American beaver</name>
    <dbReference type="NCBI Taxonomy" id="51338"/>
    <lineage>
        <taxon>Eukaryota</taxon>
        <taxon>Metazoa</taxon>
        <taxon>Chordata</taxon>
        <taxon>Craniata</taxon>
        <taxon>Vertebrata</taxon>
        <taxon>Euteleostomi</taxon>
        <taxon>Mammalia</taxon>
        <taxon>Eutheria</taxon>
        <taxon>Euarchontoglires</taxon>
        <taxon>Glires</taxon>
        <taxon>Rodentia</taxon>
        <taxon>Castorimorpha</taxon>
        <taxon>Castoridae</taxon>
        <taxon>Castor</taxon>
    </lineage>
</organism>
<evidence type="ECO:0000313" key="3">
    <source>
        <dbReference type="RefSeq" id="XP_020021912.1"/>
    </source>
</evidence>
<dbReference type="Pfam" id="PF15369">
    <property type="entry name" value="KIAA1328"/>
    <property type="match status" value="1"/>
</dbReference>
<dbReference type="KEGG" id="ccan:109688076"/>
<protein>
    <submittedName>
        <fullName evidence="3">Protein hinderin</fullName>
    </submittedName>
</protein>
<feature type="compositionally biased region" description="Polar residues" evidence="2">
    <location>
        <begin position="314"/>
        <end position="334"/>
    </location>
</feature>
<feature type="region of interest" description="Disordered" evidence="2">
    <location>
        <begin position="296"/>
        <end position="334"/>
    </location>
</feature>
<dbReference type="PANTHER" id="PTHR28375">
    <property type="entry name" value="PROTEIN HINDERIN"/>
    <property type="match status" value="1"/>
</dbReference>
<gene>
    <name evidence="3" type="primary">Kiaa1328</name>
</gene>
<name>A0A8B7URM8_CASCN</name>
<dbReference type="RefSeq" id="XP_020021912.1">
    <property type="nucleotide sequence ID" value="XM_020166323.1"/>
</dbReference>
<evidence type="ECO:0000256" key="2">
    <source>
        <dbReference type="SAM" id="MobiDB-lite"/>
    </source>
</evidence>
<dbReference type="OrthoDB" id="5972940at2759"/>
<evidence type="ECO:0000256" key="1">
    <source>
        <dbReference type="SAM" id="Coils"/>
    </source>
</evidence>
<feature type="coiled-coil region" evidence="1">
    <location>
        <begin position="201"/>
        <end position="228"/>
    </location>
</feature>
<accession>A0A8B7URM8</accession>
<reference evidence="3" key="1">
    <citation type="submission" date="2025-08" db="UniProtKB">
        <authorList>
            <consortium name="RefSeq"/>
        </authorList>
    </citation>
    <scope>IDENTIFICATION</scope>
    <source>
        <tissue evidence="3">Leukocyte</tissue>
    </source>
</reference>
<sequence>MGEIILDFQDGPHKIQTVLIRVINRKSTLRSSSVELDGSYLNVAKLQTYQTKQRPKSANQDSTSESLMEFRNNSLKSVTLHHPKEGLDRVPSETRTCAYESSGRKLAETLTTEKAAPEELKTKECPHIKPTPSSQYCGHTLSENEDHVHESHSTNMASRYSKTQPESCSYCGLPWESLAHGGGALQPSETDVKKQLSEDRRKQLMFQKMELEIEKDRLQHLLAQQETKLLLKQQQLHQSRLDYNCLLKSKCDGWLPGTSSSFKKYQGSPNSKENRREKTVGFQSHVDNARWTCQKKDTCKPQKGTMTEVRKDASTSPMPTGSQKELGTTASSSSQYNTSRYEASLLDLVQSLSPNSAPKPHPHPSREVGAWNRSAFRHSPQKSTWKKMGTCTTPEDLEEHQILEDIFFI</sequence>
<keyword evidence="1" id="KW-0175">Coiled coil</keyword>
<dbReference type="AlphaFoldDB" id="A0A8B7URM8"/>